<comment type="similarity">
    <text evidence="1">Belongs to the ATP12 family.</text>
</comment>
<dbReference type="Proteomes" id="UP000470384">
    <property type="component" value="Unassembled WGS sequence"/>
</dbReference>
<protein>
    <submittedName>
        <fullName evidence="4">ATPase</fullName>
    </submittedName>
</protein>
<dbReference type="Gene3D" id="3.30.2180.10">
    <property type="entry name" value="ATP12-like"/>
    <property type="match status" value="1"/>
</dbReference>
<keyword evidence="5" id="KW-1185">Reference proteome</keyword>
<dbReference type="InterPro" id="IPR023335">
    <property type="entry name" value="ATP12_ortho_dom_sf"/>
</dbReference>
<dbReference type="Gene3D" id="1.10.3580.10">
    <property type="entry name" value="ATP12 ATPase"/>
    <property type="match status" value="1"/>
</dbReference>
<evidence type="ECO:0000313" key="4">
    <source>
        <dbReference type="EMBL" id="NBG95708.1"/>
    </source>
</evidence>
<dbReference type="PANTHER" id="PTHR21013">
    <property type="entry name" value="ATP SYNTHASE MITOCHONDRIAL F1 COMPLEX ASSEMBLY FACTOR 2/ATP12 PROTEIN, MITOCHONDRIAL PRECURSOR"/>
    <property type="match status" value="1"/>
</dbReference>
<proteinExistence type="inferred from homology"/>
<dbReference type="AlphaFoldDB" id="A0A845QBR6"/>
<gene>
    <name evidence="4" type="ORF">GTQ45_08175</name>
</gene>
<dbReference type="InterPro" id="IPR042272">
    <property type="entry name" value="ATP12_ATP_synth-F1-assembly_N"/>
</dbReference>
<reference evidence="4 5" key="1">
    <citation type="journal article" date="2016" name="Int. J. Syst. Evol. Microbiol.">
        <title>Pyruvatibacter mobilis gen. nov., sp. nov., a marine bacterium from the culture broth of Picochlorum sp. 122.</title>
        <authorList>
            <person name="Wang G."/>
            <person name="Tang M."/>
            <person name="Wu H."/>
            <person name="Dai S."/>
            <person name="Li T."/>
            <person name="Chen C."/>
            <person name="He H."/>
            <person name="Fan J."/>
            <person name="Xiang W."/>
            <person name="Li X."/>
        </authorList>
    </citation>
    <scope>NUCLEOTIDE SEQUENCE [LARGE SCALE GENOMIC DNA]</scope>
    <source>
        <strain evidence="4 5">GYP-11</strain>
    </source>
</reference>
<dbReference type="GO" id="GO:0043461">
    <property type="term" value="P:proton-transporting ATP synthase complex assembly"/>
    <property type="evidence" value="ECO:0007669"/>
    <property type="project" value="InterPro"/>
</dbReference>
<keyword evidence="3" id="KW-0143">Chaperone</keyword>
<dbReference type="Pfam" id="PF07542">
    <property type="entry name" value="ATP12"/>
    <property type="match status" value="1"/>
</dbReference>
<evidence type="ECO:0000256" key="1">
    <source>
        <dbReference type="ARBA" id="ARBA00008231"/>
    </source>
</evidence>
<dbReference type="SUPFAM" id="SSF160909">
    <property type="entry name" value="ATP12-like"/>
    <property type="match status" value="1"/>
</dbReference>
<evidence type="ECO:0000256" key="2">
    <source>
        <dbReference type="ARBA" id="ARBA00022946"/>
    </source>
</evidence>
<evidence type="ECO:0000256" key="3">
    <source>
        <dbReference type="ARBA" id="ARBA00023186"/>
    </source>
</evidence>
<name>A0A845QBR6_9HYPH</name>
<organism evidence="4 5">
    <name type="scientific">Pyruvatibacter mobilis</name>
    <dbReference type="NCBI Taxonomy" id="1712261"/>
    <lineage>
        <taxon>Bacteria</taxon>
        <taxon>Pseudomonadati</taxon>
        <taxon>Pseudomonadota</taxon>
        <taxon>Alphaproteobacteria</taxon>
        <taxon>Hyphomicrobiales</taxon>
        <taxon>Parvibaculaceae</taxon>
        <taxon>Pyruvatibacter</taxon>
    </lineage>
</organism>
<evidence type="ECO:0000313" key="5">
    <source>
        <dbReference type="Proteomes" id="UP000470384"/>
    </source>
</evidence>
<sequence length="231" mass="25087">MAKRFYKDARAEARDDGVAVLLDERELKTPARNPVRLPSHPLAEAVAAEWAAQSDHVDPASMPRTRIVTTAIDRVAEDAGPAIDEIARYGGSDLLCYRAEQPAELVAQQTAAWDPLLAWLKESHAVRLASTSGIMHVTQDEAELVRLRAVLSKLDPLRLTALHTLVTISGSAVIGLAVLHKRLDAEGAFETSRVDELFQISQWGEDAEAAARTKAHKAEFDAAAEVLTLLG</sequence>
<dbReference type="EMBL" id="WXYQ01000006">
    <property type="protein sequence ID" value="NBG95708.1"/>
    <property type="molecule type" value="Genomic_DNA"/>
</dbReference>
<dbReference type="PANTHER" id="PTHR21013:SF10">
    <property type="entry name" value="ATP SYNTHASE MITOCHONDRIAL F1 COMPLEX ASSEMBLY FACTOR 2"/>
    <property type="match status" value="1"/>
</dbReference>
<dbReference type="OrthoDB" id="9797825at2"/>
<accession>A0A845QBR6</accession>
<dbReference type="InterPro" id="IPR011419">
    <property type="entry name" value="ATP12_ATP_synth-F1-assembly"/>
</dbReference>
<comment type="caution">
    <text evidence="4">The sequence shown here is derived from an EMBL/GenBank/DDBJ whole genome shotgun (WGS) entry which is preliminary data.</text>
</comment>
<keyword evidence="2" id="KW-0809">Transit peptide</keyword>